<gene>
    <name evidence="6" type="ORF">UFOPK2754_00484</name>
    <name evidence="7" type="ORF">UFOPK3543_00117</name>
    <name evidence="8" type="ORF">UFOPK3967_00808</name>
</gene>
<proteinExistence type="inferred from homology"/>
<dbReference type="PANTHER" id="PTHR21256:SF2">
    <property type="entry name" value="HISTIDINE BIOSYNTHESIS TRIFUNCTIONAL PROTEIN"/>
    <property type="match status" value="1"/>
</dbReference>
<dbReference type="GO" id="GO:0005829">
    <property type="term" value="C:cytosol"/>
    <property type="evidence" value="ECO:0007669"/>
    <property type="project" value="TreeGrafter"/>
</dbReference>
<keyword evidence="4" id="KW-0862">Zinc</keyword>
<dbReference type="GO" id="GO:0004399">
    <property type="term" value="F:histidinol dehydrogenase activity"/>
    <property type="evidence" value="ECO:0007669"/>
    <property type="project" value="InterPro"/>
</dbReference>
<comment type="similarity">
    <text evidence="2">Belongs to the histidinol dehydrogenase family.</text>
</comment>
<accession>A0A6J7NDE8</accession>
<dbReference type="EMBL" id="CAFBMH010000002">
    <property type="protein sequence ID" value="CAB4889330.1"/>
    <property type="molecule type" value="Genomic_DNA"/>
</dbReference>
<keyword evidence="3" id="KW-0479">Metal-binding</keyword>
<keyword evidence="5" id="KW-0560">Oxidoreductase</keyword>
<sequence>MLQRLDLRGRDLGTRTAETRALLPRPEVAGEGPTVAVREIIAAVRGRGDAALRELTARFDGCDLPTARVPSEAVAAALEACPAALRASLEAAAEGIRAFHEAQNTPPHTFSRDGLLIEGRHQPVDRAGLYVPGGRAVYPSTVLMTAIPARVAGVAEVVLCVPPAADGNVPAITLAAAALAGVDEVYAVGGAQAIAAMAYGTETIRAVDVIAGPGNVFVAIAKREVAGIVGVPSAFAGPSEIVVIADATTPASLAAVDVIVQAEHGPHGLAWLVTWSEDAADAISAEIARQVAVAPRRADIEATLAMGGWCALVDSPAAAMIVANAIAPEHLQLMNADPQSLVPLVRHAGAVFCGPLSPASMGDYVAGPSHVLPTDGTARFAGALTTRDFQKDIHIVTLDRAAFERLGPHVEALASAEGLDAHADSIRRRVSWLAGGGS</sequence>
<evidence type="ECO:0000313" key="6">
    <source>
        <dbReference type="EMBL" id="CAB4731100.1"/>
    </source>
</evidence>
<dbReference type="Gene3D" id="3.40.50.1980">
    <property type="entry name" value="Nitrogenase molybdenum iron protein domain"/>
    <property type="match status" value="2"/>
</dbReference>
<dbReference type="GO" id="GO:0000105">
    <property type="term" value="P:L-histidine biosynthetic process"/>
    <property type="evidence" value="ECO:0007669"/>
    <property type="project" value="InterPro"/>
</dbReference>
<evidence type="ECO:0000256" key="1">
    <source>
        <dbReference type="ARBA" id="ARBA00001947"/>
    </source>
</evidence>
<dbReference type="GO" id="GO:0051287">
    <property type="term" value="F:NAD binding"/>
    <property type="evidence" value="ECO:0007669"/>
    <property type="project" value="InterPro"/>
</dbReference>
<dbReference type="Pfam" id="PF00815">
    <property type="entry name" value="Histidinol_dh"/>
    <property type="match status" value="1"/>
</dbReference>
<evidence type="ECO:0000256" key="3">
    <source>
        <dbReference type="ARBA" id="ARBA00022723"/>
    </source>
</evidence>
<dbReference type="EMBL" id="CAEZYR010000011">
    <property type="protein sequence ID" value="CAB4731100.1"/>
    <property type="molecule type" value="Genomic_DNA"/>
</dbReference>
<evidence type="ECO:0000313" key="7">
    <source>
        <dbReference type="EMBL" id="CAB4889330.1"/>
    </source>
</evidence>
<organism evidence="8">
    <name type="scientific">freshwater metagenome</name>
    <dbReference type="NCBI Taxonomy" id="449393"/>
    <lineage>
        <taxon>unclassified sequences</taxon>
        <taxon>metagenomes</taxon>
        <taxon>ecological metagenomes</taxon>
    </lineage>
</organism>
<dbReference type="SUPFAM" id="SSF53720">
    <property type="entry name" value="ALDH-like"/>
    <property type="match status" value="1"/>
</dbReference>
<dbReference type="PIRSF" id="PIRSF000099">
    <property type="entry name" value="Histidinol_dh"/>
    <property type="match status" value="1"/>
</dbReference>
<evidence type="ECO:0000256" key="4">
    <source>
        <dbReference type="ARBA" id="ARBA00022833"/>
    </source>
</evidence>
<dbReference type="FunFam" id="3.40.50.1980:FF:000026">
    <property type="entry name" value="Histidinol dehydrogenase"/>
    <property type="match status" value="1"/>
</dbReference>
<dbReference type="PANTHER" id="PTHR21256">
    <property type="entry name" value="HISTIDINOL DEHYDROGENASE HDH"/>
    <property type="match status" value="1"/>
</dbReference>
<dbReference type="FunFam" id="3.40.50.1980:FF:000001">
    <property type="entry name" value="Histidinol dehydrogenase"/>
    <property type="match status" value="1"/>
</dbReference>
<protein>
    <submittedName>
        <fullName evidence="8">Unannotated protein</fullName>
    </submittedName>
</protein>
<dbReference type="Gene3D" id="1.20.5.1300">
    <property type="match status" value="1"/>
</dbReference>
<dbReference type="InterPro" id="IPR016161">
    <property type="entry name" value="Ald_DH/histidinol_DH"/>
</dbReference>
<comment type="cofactor">
    <cofactor evidence="1">
        <name>Zn(2+)</name>
        <dbReference type="ChEBI" id="CHEBI:29105"/>
    </cofactor>
</comment>
<dbReference type="InterPro" id="IPR012131">
    <property type="entry name" value="Hstdl_DH"/>
</dbReference>
<dbReference type="AlphaFoldDB" id="A0A6J7NDE8"/>
<reference evidence="8" key="1">
    <citation type="submission" date="2020-05" db="EMBL/GenBank/DDBJ databases">
        <authorList>
            <person name="Chiriac C."/>
            <person name="Salcher M."/>
            <person name="Ghai R."/>
            <person name="Kavagutti S V."/>
        </authorList>
    </citation>
    <scope>NUCLEOTIDE SEQUENCE</scope>
</reference>
<dbReference type="GO" id="GO:0046872">
    <property type="term" value="F:metal ion binding"/>
    <property type="evidence" value="ECO:0007669"/>
    <property type="project" value="UniProtKB-KW"/>
</dbReference>
<dbReference type="InterPro" id="IPR022695">
    <property type="entry name" value="Histidinol_DH_monofunct"/>
</dbReference>
<dbReference type="EMBL" id="CAFBOS010000036">
    <property type="protein sequence ID" value="CAB4987994.1"/>
    <property type="molecule type" value="Genomic_DNA"/>
</dbReference>
<name>A0A6J7NDE8_9ZZZZ</name>
<dbReference type="CDD" id="cd06572">
    <property type="entry name" value="Histidinol_dh"/>
    <property type="match status" value="1"/>
</dbReference>
<evidence type="ECO:0000256" key="5">
    <source>
        <dbReference type="ARBA" id="ARBA00023002"/>
    </source>
</evidence>
<dbReference type="NCBIfam" id="TIGR00069">
    <property type="entry name" value="hisD"/>
    <property type="match status" value="1"/>
</dbReference>
<evidence type="ECO:0000256" key="2">
    <source>
        <dbReference type="ARBA" id="ARBA00010178"/>
    </source>
</evidence>
<evidence type="ECO:0000313" key="8">
    <source>
        <dbReference type="EMBL" id="CAB4987994.1"/>
    </source>
</evidence>
<dbReference type="PRINTS" id="PR00083">
    <property type="entry name" value="HOLDHDRGNASE"/>
</dbReference>
<dbReference type="HAMAP" id="MF_01024">
    <property type="entry name" value="HisD"/>
    <property type="match status" value="1"/>
</dbReference>